<evidence type="ECO:0000313" key="18">
    <source>
        <dbReference type="Proteomes" id="UP000236655"/>
    </source>
</evidence>
<dbReference type="Pfam" id="PF00430">
    <property type="entry name" value="ATP-synt_B"/>
    <property type="match status" value="1"/>
</dbReference>
<dbReference type="InterPro" id="IPR002146">
    <property type="entry name" value="ATP_synth_b/b'su_bac/chlpt"/>
</dbReference>
<evidence type="ECO:0000256" key="1">
    <source>
        <dbReference type="ARBA" id="ARBA00005513"/>
    </source>
</evidence>
<evidence type="ECO:0000256" key="12">
    <source>
        <dbReference type="ARBA" id="ARBA00025614"/>
    </source>
</evidence>
<dbReference type="HAMAP" id="MF_01398">
    <property type="entry name" value="ATP_synth_b_bprime"/>
    <property type="match status" value="1"/>
</dbReference>
<keyword evidence="8 15" id="KW-0406">Ion transport</keyword>
<evidence type="ECO:0000256" key="7">
    <source>
        <dbReference type="ARBA" id="ARBA00022989"/>
    </source>
</evidence>
<keyword evidence="6 15" id="KW-0375">Hydrogen ion transport</keyword>
<reference evidence="18" key="1">
    <citation type="submission" date="2017-11" db="EMBL/GenBank/DDBJ databases">
        <authorList>
            <person name="Chan K.G."/>
            <person name="Lee L.S."/>
        </authorList>
    </citation>
    <scope>NUCLEOTIDE SEQUENCE [LARGE SCALE GENOMIC DNA]</scope>
    <source>
        <strain evidence="18">DSM 100970</strain>
    </source>
</reference>
<dbReference type="PANTHER" id="PTHR33445">
    <property type="entry name" value="ATP SYNTHASE SUBUNIT B', CHLOROPLASTIC"/>
    <property type="match status" value="1"/>
</dbReference>
<evidence type="ECO:0000256" key="3">
    <source>
        <dbReference type="ARBA" id="ARBA00022475"/>
    </source>
</evidence>
<evidence type="ECO:0000256" key="15">
    <source>
        <dbReference type="HAMAP-Rule" id="MF_01398"/>
    </source>
</evidence>
<dbReference type="KEGG" id="nba:CUN60_00730"/>
<dbReference type="GO" id="GO:0045259">
    <property type="term" value="C:proton-transporting ATP synthase complex"/>
    <property type="evidence" value="ECO:0007669"/>
    <property type="project" value="UniProtKB-KW"/>
</dbReference>
<evidence type="ECO:0000256" key="4">
    <source>
        <dbReference type="ARBA" id="ARBA00022547"/>
    </source>
</evidence>
<dbReference type="NCBIfam" id="TIGR01144">
    <property type="entry name" value="ATP_synt_b"/>
    <property type="match status" value="1"/>
</dbReference>
<dbReference type="GO" id="GO:0012505">
    <property type="term" value="C:endomembrane system"/>
    <property type="evidence" value="ECO:0007669"/>
    <property type="project" value="UniProtKB-SubCell"/>
</dbReference>
<dbReference type="InterPro" id="IPR050059">
    <property type="entry name" value="ATP_synthase_B_chain"/>
</dbReference>
<dbReference type="EMBL" id="CP024847">
    <property type="protein sequence ID" value="AUR50885.1"/>
    <property type="molecule type" value="Genomic_DNA"/>
</dbReference>
<evidence type="ECO:0000256" key="5">
    <source>
        <dbReference type="ARBA" id="ARBA00022692"/>
    </source>
</evidence>
<keyword evidence="18" id="KW-1185">Reference proteome</keyword>
<keyword evidence="5 15" id="KW-0812">Transmembrane</keyword>
<keyword evidence="2 15" id="KW-0813">Transport</keyword>
<comment type="similarity">
    <text evidence="1 15 16">Belongs to the ATPase B chain family.</text>
</comment>
<dbReference type="GO" id="GO:0046933">
    <property type="term" value="F:proton-transporting ATP synthase activity, rotational mechanism"/>
    <property type="evidence" value="ECO:0007669"/>
    <property type="project" value="UniProtKB-UniRule"/>
</dbReference>
<keyword evidence="10 15" id="KW-0066">ATP synthesis</keyword>
<sequence>MDINATLLGQAITFAVLIWFTMKFVWPPLNGMLEERAKRIADGLAAAEKGKQELLDAESRVADELKKVQQRAGEIIANSEKRANQIVETAKESAHIEADKIIAEAKAQIDHEFARMKEDLRLQVSDLVIKGAEQVLRAEIDKSRHEQILAQVRAELQ</sequence>
<evidence type="ECO:0000256" key="13">
    <source>
        <dbReference type="ARBA" id="ARBA00026054"/>
    </source>
</evidence>
<dbReference type="Proteomes" id="UP000236655">
    <property type="component" value="Chromosome"/>
</dbReference>
<keyword evidence="7 15" id="KW-1133">Transmembrane helix</keyword>
<evidence type="ECO:0000256" key="10">
    <source>
        <dbReference type="ARBA" id="ARBA00023310"/>
    </source>
</evidence>
<dbReference type="PANTHER" id="PTHR33445:SF1">
    <property type="entry name" value="ATP SYNTHASE SUBUNIT B"/>
    <property type="match status" value="1"/>
</dbReference>
<dbReference type="NCBIfam" id="NF004411">
    <property type="entry name" value="PRK05759.1-2"/>
    <property type="match status" value="1"/>
</dbReference>
<dbReference type="CDD" id="cd06503">
    <property type="entry name" value="ATP-synt_Fo_b"/>
    <property type="match status" value="1"/>
</dbReference>
<feature type="transmembrane region" description="Helical" evidence="15">
    <location>
        <begin position="6"/>
        <end position="26"/>
    </location>
</feature>
<proteinExistence type="inferred from homology"/>
<evidence type="ECO:0000256" key="6">
    <source>
        <dbReference type="ARBA" id="ARBA00022781"/>
    </source>
</evidence>
<dbReference type="InterPro" id="IPR028987">
    <property type="entry name" value="ATP_synth_B-like_membr_sf"/>
</dbReference>
<dbReference type="Gene3D" id="1.20.5.620">
    <property type="entry name" value="F1F0 ATP synthase subunit B, membrane domain"/>
    <property type="match status" value="1"/>
</dbReference>
<accession>A0A2I7N3T1</accession>
<protein>
    <recommendedName>
        <fullName evidence="15">ATP synthase subunit b</fullName>
    </recommendedName>
    <alternativeName>
        <fullName evidence="15">ATP synthase F(0) sector subunit b</fullName>
    </alternativeName>
    <alternativeName>
        <fullName evidence="15">ATPase subunit I</fullName>
    </alternativeName>
    <alternativeName>
        <fullName evidence="15">F-type ATPase subunit b</fullName>
        <shortName evidence="15">F-ATPase subunit b</shortName>
    </alternativeName>
</protein>
<keyword evidence="4 15" id="KW-0138">CF(0)</keyword>
<keyword evidence="9 15" id="KW-0472">Membrane</keyword>
<dbReference type="RefSeq" id="WP_102950185.1">
    <property type="nucleotide sequence ID" value="NZ_CP024847.1"/>
</dbReference>
<comment type="subunit">
    <text evidence="15">F-type ATPases have 2 components, F(1) - the catalytic core - and F(0) - the membrane proton channel. F(1) has five subunits: alpha(3), beta(3), gamma(1), delta(1), epsilon(1). F(0) has three main subunits: a(1), b(2) and c(10-14). The alpha and beta chains form an alternating ring which encloses part of the gamma chain. F(1) is attached to F(0) by a central stalk formed by the gamma and epsilon chains, while a peripheral stalk is formed by the delta and b chains.</text>
</comment>
<dbReference type="SUPFAM" id="SSF81573">
    <property type="entry name" value="F1F0 ATP synthase subunit B, membrane domain"/>
    <property type="match status" value="1"/>
</dbReference>
<comment type="subcellular location">
    <subcellularLocation>
        <location evidence="15">Cell membrane</location>
        <topology evidence="15">Single-pass membrane protein</topology>
    </subcellularLocation>
    <subcellularLocation>
        <location evidence="14">Endomembrane system</location>
        <topology evidence="14">Single-pass membrane protein</topology>
    </subcellularLocation>
</comment>
<evidence type="ECO:0000313" key="17">
    <source>
        <dbReference type="EMBL" id="AUR50885.1"/>
    </source>
</evidence>
<evidence type="ECO:0000256" key="11">
    <source>
        <dbReference type="ARBA" id="ARBA00025198"/>
    </source>
</evidence>
<evidence type="ECO:0000256" key="16">
    <source>
        <dbReference type="RuleBase" id="RU003848"/>
    </source>
</evidence>
<comment type="function">
    <text evidence="12">Component of the F(0) channel, it forms part of the peripheral stalk, linking F(1) to F(0). The b'-subunit is a diverged and duplicated form of b found in plants and photosynthetic bacteria.</text>
</comment>
<dbReference type="InterPro" id="IPR005864">
    <property type="entry name" value="ATP_synth_F0_bsu_bac"/>
</dbReference>
<evidence type="ECO:0000256" key="2">
    <source>
        <dbReference type="ARBA" id="ARBA00022448"/>
    </source>
</evidence>
<organism evidence="17 18">
    <name type="scientific">Aquella oligotrophica</name>
    <dbReference type="NCBI Taxonomy" id="2067065"/>
    <lineage>
        <taxon>Bacteria</taxon>
        <taxon>Pseudomonadati</taxon>
        <taxon>Pseudomonadota</taxon>
        <taxon>Betaproteobacteria</taxon>
        <taxon>Neisseriales</taxon>
        <taxon>Neisseriaceae</taxon>
        <taxon>Aquella</taxon>
    </lineage>
</organism>
<keyword evidence="3 15" id="KW-1003">Cell membrane</keyword>
<dbReference type="GO" id="GO:0005886">
    <property type="term" value="C:plasma membrane"/>
    <property type="evidence" value="ECO:0007669"/>
    <property type="project" value="UniProtKB-SubCell"/>
</dbReference>
<evidence type="ECO:0000256" key="14">
    <source>
        <dbReference type="ARBA" id="ARBA00037847"/>
    </source>
</evidence>
<name>A0A2I7N3T1_9NEIS</name>
<dbReference type="GO" id="GO:0046961">
    <property type="term" value="F:proton-transporting ATPase activity, rotational mechanism"/>
    <property type="evidence" value="ECO:0007669"/>
    <property type="project" value="TreeGrafter"/>
</dbReference>
<dbReference type="AlphaFoldDB" id="A0A2I7N3T1"/>
<comment type="function">
    <text evidence="11 15">F(1)F(0) ATP synthase produces ATP from ADP in the presence of a proton or sodium gradient. F-type ATPases consist of two structural domains, F(1) containing the extramembraneous catalytic core and F(0) containing the membrane proton channel, linked together by a central stalk and a peripheral stalk. During catalysis, ATP synthesis in the catalytic domain of F(1) is coupled via a rotary mechanism of the central stalk subunits to proton translocation.</text>
</comment>
<comment type="subunit">
    <text evidence="13">F-type ATPases have 2 components, F(1) - the catalytic core - and F(0) - the membrane proton channel. F(1) has five subunits: alpha(3), beta(3), gamma(1), delta(1), epsilon(1). F(0) has four main subunits: a(1), b(2) and c(10-14). The alpha and beta chains form an alternating ring which encloses part of the gamma chain. F(1) is attached to F(0) by a central stalk formed by the gamma and epsilon chains, while a peripheral stalk is formed by the delta and b chains.</text>
</comment>
<gene>
    <name evidence="15" type="primary">atpF</name>
    <name evidence="17" type="ORF">CUN60_00730</name>
</gene>
<evidence type="ECO:0000256" key="8">
    <source>
        <dbReference type="ARBA" id="ARBA00023065"/>
    </source>
</evidence>
<evidence type="ECO:0000256" key="9">
    <source>
        <dbReference type="ARBA" id="ARBA00023136"/>
    </source>
</evidence>
<dbReference type="OrthoDB" id="9788020at2"/>